<feature type="region of interest" description="Disordered" evidence="1">
    <location>
        <begin position="72"/>
        <end position="96"/>
    </location>
</feature>
<accession>N4TWG6</accession>
<gene>
    <name evidence="2" type="ORF">FOC1_g10015737</name>
</gene>
<dbReference type="VEuPathDB" id="FungiDB:FOC1_g10015737"/>
<dbReference type="Proteomes" id="UP000016928">
    <property type="component" value="Unassembled WGS sequence"/>
</dbReference>
<proteinExistence type="predicted"/>
<dbReference type="OMA" id="INAPEHE"/>
<evidence type="ECO:0000313" key="2">
    <source>
        <dbReference type="EMBL" id="ENH60931.1"/>
    </source>
</evidence>
<dbReference type="HOGENOM" id="CLU_2121157_0_0_1"/>
<feature type="region of interest" description="Disordered" evidence="1">
    <location>
        <begin position="1"/>
        <end position="28"/>
    </location>
</feature>
<sequence length="96" mass="10914">MNGLEIPPSLVDSKINAPEHEEGGKKSYRIPESRSTWEIWAYSMENLPSEVLIARIPLRTNRYHLPRLRDQGMIRESHGQPLGPPTARSFDLSSFG</sequence>
<name>N4TWG6_FUSC1</name>
<reference evidence="3" key="1">
    <citation type="submission" date="2012-09" db="EMBL/GenBank/DDBJ databases">
        <title>Genome sequencing and comparative transcriptomics of race 1 and race 4 of banana pathogen: Fusarium oxysporum f. sp. cubense.</title>
        <authorList>
            <person name="Fang X."/>
            <person name="Huang J."/>
        </authorList>
    </citation>
    <scope>NUCLEOTIDE SEQUENCE [LARGE SCALE GENOMIC DNA]</scope>
    <source>
        <strain evidence="3">race 1</strain>
    </source>
</reference>
<evidence type="ECO:0000313" key="3">
    <source>
        <dbReference type="Proteomes" id="UP000016928"/>
    </source>
</evidence>
<organism evidence="2 3">
    <name type="scientific">Fusarium oxysporum f. sp. cubense (strain race 1)</name>
    <name type="common">Panama disease fungus</name>
    <dbReference type="NCBI Taxonomy" id="1229664"/>
    <lineage>
        <taxon>Eukaryota</taxon>
        <taxon>Fungi</taxon>
        <taxon>Dikarya</taxon>
        <taxon>Ascomycota</taxon>
        <taxon>Pezizomycotina</taxon>
        <taxon>Sordariomycetes</taxon>
        <taxon>Hypocreomycetidae</taxon>
        <taxon>Hypocreales</taxon>
        <taxon>Nectriaceae</taxon>
        <taxon>Fusarium</taxon>
        <taxon>Fusarium oxysporum species complex</taxon>
    </lineage>
</organism>
<dbReference type="AlphaFoldDB" id="N4TWG6"/>
<feature type="compositionally biased region" description="Basic and acidic residues" evidence="1">
    <location>
        <begin position="17"/>
        <end position="28"/>
    </location>
</feature>
<reference evidence="3" key="2">
    <citation type="journal article" date="2014" name="PLoS ONE">
        <title>Genome and Transcriptome Analysis of the Fungal Pathogen Fusarium oxysporum f. sp. cubense Causing Banana Vascular Wilt Disease.</title>
        <authorList>
            <person name="Guo L."/>
            <person name="Han L."/>
            <person name="Yang L."/>
            <person name="Zeng H."/>
            <person name="Fan D."/>
            <person name="Zhu Y."/>
            <person name="Feng Y."/>
            <person name="Wang G."/>
            <person name="Peng C."/>
            <person name="Jiang X."/>
            <person name="Zhou D."/>
            <person name="Ni P."/>
            <person name="Liang C."/>
            <person name="Liu L."/>
            <person name="Wang J."/>
            <person name="Mao C."/>
            <person name="Fang X."/>
            <person name="Peng M."/>
            <person name="Huang J."/>
        </authorList>
    </citation>
    <scope>NUCLEOTIDE SEQUENCE [LARGE SCALE GENOMIC DNA]</scope>
    <source>
        <strain evidence="3">race 1</strain>
    </source>
</reference>
<protein>
    <submittedName>
        <fullName evidence="2">Uncharacterized protein</fullName>
    </submittedName>
</protein>
<dbReference type="EMBL" id="KB731261">
    <property type="protein sequence ID" value="ENH60931.1"/>
    <property type="molecule type" value="Genomic_DNA"/>
</dbReference>
<dbReference type="OrthoDB" id="5106955at2759"/>
<evidence type="ECO:0000256" key="1">
    <source>
        <dbReference type="SAM" id="MobiDB-lite"/>
    </source>
</evidence>